<dbReference type="Gene3D" id="3.10.310.10">
    <property type="entry name" value="Diaminopimelate Epimerase, Chain A, domain 1"/>
    <property type="match status" value="3"/>
</dbReference>
<dbReference type="PANTHER" id="PTHR13774">
    <property type="entry name" value="PHENAZINE BIOSYNTHESIS PROTEIN"/>
    <property type="match status" value="1"/>
</dbReference>
<organism evidence="2 3">
    <name type="scientific">Mycobacterium ulcerans subsp. shinshuense</name>
    <dbReference type="NCBI Taxonomy" id="1124626"/>
    <lineage>
        <taxon>Bacteria</taxon>
        <taxon>Bacillati</taxon>
        <taxon>Actinomycetota</taxon>
        <taxon>Actinomycetes</taxon>
        <taxon>Mycobacteriales</taxon>
        <taxon>Mycobacteriaceae</taxon>
        <taxon>Mycobacterium</taxon>
        <taxon>Mycobacterium ulcerans group</taxon>
    </lineage>
</organism>
<dbReference type="GO" id="GO:0016853">
    <property type="term" value="F:isomerase activity"/>
    <property type="evidence" value="ECO:0007669"/>
    <property type="project" value="TreeGrafter"/>
</dbReference>
<dbReference type="EMBL" id="AP017624">
    <property type="protein sequence ID" value="BAV42226.1"/>
    <property type="molecule type" value="Genomic_DNA"/>
</dbReference>
<proteinExistence type="predicted"/>
<sequence>MGIDVTVLRVFTDPIGNFGNPLGVVDASKVEPRDRQHLASRLAYSETVFVDLPATGSHTAHATIYTPRTDIAFAGHPTVGASWWLREQGTPVNTLQVPAGLVQVHHDRDLTTISARAEWAPEFAIHDLDSPDALAAADPSDFADDTAHYLWTWTDDAAGDLRSRMFASNLGVEEDEATGSAAMRLTDYLSRDLTITQGKGSIINTTWSAEGWVAVAGRVVSDGVTHVD</sequence>
<dbReference type="InterPro" id="IPR003719">
    <property type="entry name" value="Phenazine_PhzF-like"/>
</dbReference>
<dbReference type="Proteomes" id="UP000218067">
    <property type="component" value="Chromosome"/>
</dbReference>
<reference evidence="2 3" key="1">
    <citation type="submission" date="2016-08" db="EMBL/GenBank/DDBJ databases">
        <title>Complete genome sequence of Mycobacterium shinshuense, a subspecies of M. ulcerans.</title>
        <authorList>
            <person name="Yoshida M."/>
            <person name="Ogura Y."/>
            <person name="Hayashi T."/>
            <person name="Hoshino Y."/>
        </authorList>
    </citation>
    <scope>NUCLEOTIDE SEQUENCE [LARGE SCALE GENOMIC DNA]</scope>
    <source>
        <strain evidence="3">ATCC 33728</strain>
    </source>
</reference>
<dbReference type="RefSeq" id="WP_096371165.1">
    <property type="nucleotide sequence ID" value="NZ_AP017624.1"/>
</dbReference>
<protein>
    <submittedName>
        <fullName evidence="2">Thymidylate synthase</fullName>
    </submittedName>
</protein>
<dbReference type="AlphaFoldDB" id="A0A1B4Y583"/>
<evidence type="ECO:0000256" key="1">
    <source>
        <dbReference type="PIRSR" id="PIRSR016184-1"/>
    </source>
</evidence>
<dbReference type="SUPFAM" id="SSF54506">
    <property type="entry name" value="Diaminopimelate epimerase-like"/>
    <property type="match status" value="1"/>
</dbReference>
<evidence type="ECO:0000313" key="3">
    <source>
        <dbReference type="Proteomes" id="UP000218067"/>
    </source>
</evidence>
<dbReference type="Pfam" id="PF02567">
    <property type="entry name" value="PhzC-PhzF"/>
    <property type="match status" value="2"/>
</dbReference>
<evidence type="ECO:0000313" key="2">
    <source>
        <dbReference type="EMBL" id="BAV42226.1"/>
    </source>
</evidence>
<accession>A0A1B4Y583</accession>
<dbReference type="PANTHER" id="PTHR13774:SF32">
    <property type="entry name" value="ANTISENSE-ENHANCING SEQUENCE 1"/>
    <property type="match status" value="1"/>
</dbReference>
<dbReference type="GeneID" id="93437766"/>
<gene>
    <name evidence="2" type="ORF">SHTP_3176</name>
</gene>
<dbReference type="GO" id="GO:0005737">
    <property type="term" value="C:cytoplasm"/>
    <property type="evidence" value="ECO:0007669"/>
    <property type="project" value="TreeGrafter"/>
</dbReference>
<feature type="active site" evidence="1">
    <location>
        <position position="46"/>
    </location>
</feature>
<dbReference type="PIRSF" id="PIRSF016184">
    <property type="entry name" value="PhzC_PhzF"/>
    <property type="match status" value="1"/>
</dbReference>
<name>A0A1B4Y583_MYCUL</name>